<protein>
    <recommendedName>
        <fullName evidence="9">Peptidase A1 domain-containing protein</fullName>
    </recommendedName>
</protein>
<evidence type="ECO:0000256" key="6">
    <source>
        <dbReference type="PIRSR" id="PIRSR601461-1"/>
    </source>
</evidence>
<dbReference type="PANTHER" id="PTHR47967">
    <property type="entry name" value="OS07G0603500 PROTEIN-RELATED"/>
    <property type="match status" value="1"/>
</dbReference>
<dbReference type="SUPFAM" id="SSF50630">
    <property type="entry name" value="Acid proteases"/>
    <property type="match status" value="3"/>
</dbReference>
<evidence type="ECO:0000256" key="1">
    <source>
        <dbReference type="ARBA" id="ARBA00007447"/>
    </source>
</evidence>
<proteinExistence type="inferred from homology"/>
<dbReference type="CDD" id="cd05476">
    <property type="entry name" value="pepsin_A_like_plant"/>
    <property type="match status" value="1"/>
</dbReference>
<feature type="active site" evidence="6">
    <location>
        <position position="307"/>
    </location>
</feature>
<organism evidence="10">
    <name type="scientific">Oryza glumipatula</name>
    <dbReference type="NCBI Taxonomy" id="40148"/>
    <lineage>
        <taxon>Eukaryota</taxon>
        <taxon>Viridiplantae</taxon>
        <taxon>Streptophyta</taxon>
        <taxon>Embryophyta</taxon>
        <taxon>Tracheophyta</taxon>
        <taxon>Spermatophyta</taxon>
        <taxon>Magnoliopsida</taxon>
        <taxon>Liliopsida</taxon>
        <taxon>Poales</taxon>
        <taxon>Poaceae</taxon>
        <taxon>BOP clade</taxon>
        <taxon>Oryzoideae</taxon>
        <taxon>Oryzeae</taxon>
        <taxon>Oryzinae</taxon>
        <taxon>Oryza</taxon>
    </lineage>
</organism>
<keyword evidence="3" id="KW-0064">Aspartyl protease</keyword>
<keyword evidence="8" id="KW-0732">Signal</keyword>
<dbReference type="Proteomes" id="UP000026961">
    <property type="component" value="Chromosome 3"/>
</dbReference>
<dbReference type="GO" id="GO:0006508">
    <property type="term" value="P:proteolysis"/>
    <property type="evidence" value="ECO:0007669"/>
    <property type="project" value="UniProtKB-KW"/>
</dbReference>
<evidence type="ECO:0000256" key="8">
    <source>
        <dbReference type="SAM" id="SignalP"/>
    </source>
</evidence>
<keyword evidence="7" id="KW-1133">Transmembrane helix</keyword>
<keyword evidence="11" id="KW-1185">Reference proteome</keyword>
<feature type="chain" id="PRO_5002352234" description="Peptidase A1 domain-containing protein" evidence="8">
    <location>
        <begin position="28"/>
        <end position="641"/>
    </location>
</feature>
<dbReference type="InterPro" id="IPR001461">
    <property type="entry name" value="Aspartic_peptidase_A1"/>
</dbReference>
<dbReference type="PROSITE" id="PS51767">
    <property type="entry name" value="PEPTIDASE_A1"/>
    <property type="match status" value="2"/>
</dbReference>
<dbReference type="eggNOG" id="KOG1339">
    <property type="taxonomic scope" value="Eukaryota"/>
</dbReference>
<dbReference type="STRING" id="40148.A0A0D9Z6G5"/>
<dbReference type="HOGENOM" id="CLU_005738_1_0_1"/>
<dbReference type="FunFam" id="2.40.70.10:FF:000029">
    <property type="entry name" value="Aspartyl protease family protein"/>
    <property type="match status" value="1"/>
</dbReference>
<dbReference type="InterPro" id="IPR034161">
    <property type="entry name" value="Pepsin-like_plant"/>
</dbReference>
<dbReference type="Gene3D" id="2.40.70.10">
    <property type="entry name" value="Acid Proteases"/>
    <property type="match status" value="3"/>
</dbReference>
<evidence type="ECO:0000259" key="9">
    <source>
        <dbReference type="PROSITE" id="PS51767"/>
    </source>
</evidence>
<sequence length="641" mass="68735">MKQPIQTRRLALWIALLAALYVSLCNAAATVRMQITHADAGCGLAGRELMQRMALRSRARAARLLSSSASAPVSPGAYDGAPLTEYLVHLAIGTPPQPVQLTLDTGSDLVWTQCQPCAVCFNQSLPYFDTSRSSTNALLPCDSTVAAKPDVPKLVLHFEGATMDLPRENYVFEDAGNSMICLVINEGNEMTIIGNFQQQNMHLMKQPIQTRRLALWIALLAALYVSLCNAAATVRMQITHADAGCGLAGRELMQRMALRSRARAARLLSSSASAPVSPGAYDGAPLTEYLVHLAIGTPPQPVQLTLDTGSDLVWTQCQPCAVCFNQSLPYFDTSRSSTNALLPCDSTQCKLDPSVTGCLNLNQTVQTCAYYSSYGDNSVTIGLLEADTFTFVAGTSLPGVTFGCGLNNTGVFNSNETGIAGFGRGPLSLPSQLKVGNFSHCFTTITEAVPSTVLLDLPADLFSNGQGAVQTTPLIQDAKNPTFYYLSLKGITVGSTRLPVPESAFALTNGTGGTIIDSGTSITSLPPQVYQVVRDEFAAQIKLPMVPGNTTDPYFCFSAPSQAKPDVPKLVLHFEGATMDLPRENYVFEIPDDAGNSILCLAIIERGEVTTIGNFQQQNMHVLYDLQNSKLSFVPAQCDKL</sequence>
<keyword evidence="2" id="KW-0645">Protease</keyword>
<feature type="signal peptide" evidence="8">
    <location>
        <begin position="1"/>
        <end position="27"/>
    </location>
</feature>
<dbReference type="AlphaFoldDB" id="A0A0D9Z6G5"/>
<name>A0A0D9Z6G5_9ORYZ</name>
<keyword evidence="7" id="KW-0812">Transmembrane</keyword>
<comment type="similarity">
    <text evidence="1">Belongs to the peptidase A1 family.</text>
</comment>
<dbReference type="InterPro" id="IPR051708">
    <property type="entry name" value="Plant_Aspart_Prot_A1"/>
</dbReference>
<dbReference type="Gramene" id="OGLUM03G15440.1">
    <property type="protein sequence ID" value="OGLUM03G15440.1"/>
    <property type="gene ID" value="OGLUM03G15440"/>
</dbReference>
<keyword evidence="5" id="KW-0325">Glycoprotein</keyword>
<reference evidence="10" key="1">
    <citation type="submission" date="2015-04" db="UniProtKB">
        <authorList>
            <consortium name="EnsemblPlants"/>
        </authorList>
    </citation>
    <scope>IDENTIFICATION</scope>
</reference>
<dbReference type="EnsemblPlants" id="OGLUM03G15440.1">
    <property type="protein sequence ID" value="OGLUM03G15440.1"/>
    <property type="gene ID" value="OGLUM03G15440"/>
</dbReference>
<evidence type="ECO:0000256" key="3">
    <source>
        <dbReference type="ARBA" id="ARBA00022750"/>
    </source>
</evidence>
<dbReference type="GO" id="GO:0005576">
    <property type="term" value="C:extracellular region"/>
    <property type="evidence" value="ECO:0007669"/>
    <property type="project" value="TreeGrafter"/>
</dbReference>
<dbReference type="Pfam" id="PF14543">
    <property type="entry name" value="TAXi_N"/>
    <property type="match status" value="2"/>
</dbReference>
<keyword evidence="7" id="KW-0472">Membrane</keyword>
<dbReference type="InterPro" id="IPR032799">
    <property type="entry name" value="TAXi_C"/>
</dbReference>
<dbReference type="InterPro" id="IPR032861">
    <property type="entry name" value="TAXi_N"/>
</dbReference>
<evidence type="ECO:0000256" key="4">
    <source>
        <dbReference type="ARBA" id="ARBA00022801"/>
    </source>
</evidence>
<evidence type="ECO:0000313" key="11">
    <source>
        <dbReference type="Proteomes" id="UP000026961"/>
    </source>
</evidence>
<evidence type="ECO:0000256" key="5">
    <source>
        <dbReference type="ARBA" id="ARBA00023180"/>
    </source>
</evidence>
<feature type="domain" description="Peptidase A1" evidence="9">
    <location>
        <begin position="86"/>
        <end position="135"/>
    </location>
</feature>
<dbReference type="GO" id="GO:0004190">
    <property type="term" value="F:aspartic-type endopeptidase activity"/>
    <property type="evidence" value="ECO:0007669"/>
    <property type="project" value="UniProtKB-KW"/>
</dbReference>
<feature type="domain" description="Peptidase A1" evidence="9">
    <location>
        <begin position="289"/>
        <end position="634"/>
    </location>
</feature>
<evidence type="ECO:0000256" key="2">
    <source>
        <dbReference type="ARBA" id="ARBA00022670"/>
    </source>
</evidence>
<dbReference type="PRINTS" id="PR00792">
    <property type="entry name" value="PEPSIN"/>
</dbReference>
<dbReference type="InterPro" id="IPR021109">
    <property type="entry name" value="Peptidase_aspartic_dom_sf"/>
</dbReference>
<feature type="transmembrane region" description="Helical" evidence="7">
    <location>
        <begin position="213"/>
        <end position="232"/>
    </location>
</feature>
<dbReference type="Pfam" id="PF14541">
    <property type="entry name" value="TAXi_C"/>
    <property type="match status" value="1"/>
</dbReference>
<accession>A0A0D9Z6G5</accession>
<feature type="active site" evidence="6">
    <location>
        <position position="517"/>
    </location>
</feature>
<keyword evidence="4" id="KW-0378">Hydrolase</keyword>
<evidence type="ECO:0000256" key="7">
    <source>
        <dbReference type="SAM" id="Phobius"/>
    </source>
</evidence>
<dbReference type="PANTHER" id="PTHR47967:SF31">
    <property type="entry name" value="ASPARTYL PROTEASE FAMILY PROTEIN"/>
    <property type="match status" value="1"/>
</dbReference>
<dbReference type="InterPro" id="IPR033121">
    <property type="entry name" value="PEPTIDASE_A1"/>
</dbReference>
<reference evidence="10" key="2">
    <citation type="submission" date="2018-05" db="EMBL/GenBank/DDBJ databases">
        <title>OgluRS3 (Oryza glumaepatula Reference Sequence Version 3).</title>
        <authorList>
            <person name="Zhang J."/>
            <person name="Kudrna D."/>
            <person name="Lee S."/>
            <person name="Talag J."/>
            <person name="Welchert J."/>
            <person name="Wing R.A."/>
        </authorList>
    </citation>
    <scope>NUCLEOTIDE SEQUENCE [LARGE SCALE GENOMIC DNA]</scope>
</reference>
<evidence type="ECO:0000313" key="10">
    <source>
        <dbReference type="EnsemblPlants" id="OGLUM03G15440.1"/>
    </source>
</evidence>